<dbReference type="Proteomes" id="UP001157017">
    <property type="component" value="Unassembled WGS sequence"/>
</dbReference>
<dbReference type="EMBL" id="BSUZ01000001">
    <property type="protein sequence ID" value="GMA87201.1"/>
    <property type="molecule type" value="Genomic_DNA"/>
</dbReference>
<accession>A0ABQ6JK88</accession>
<evidence type="ECO:0000313" key="1">
    <source>
        <dbReference type="EMBL" id="GMA87201.1"/>
    </source>
</evidence>
<keyword evidence="2" id="KW-1185">Reference proteome</keyword>
<proteinExistence type="predicted"/>
<evidence type="ECO:0000313" key="2">
    <source>
        <dbReference type="Proteomes" id="UP001157017"/>
    </source>
</evidence>
<sequence length="77" mass="7986">MAGIPTVTNALDSVRRPWVEGLRVAEASPPALARALGAALDDARGLTSHQPRPLPAALGGSLQDAVRAVLRRVARPS</sequence>
<protein>
    <submittedName>
        <fullName evidence="1">Uncharacterized protein</fullName>
    </submittedName>
</protein>
<comment type="caution">
    <text evidence="1">The sequence shown here is derived from an EMBL/GenBank/DDBJ whole genome shotgun (WGS) entry which is preliminary data.</text>
</comment>
<gene>
    <name evidence="1" type="ORF">GCM10025868_24510</name>
</gene>
<name>A0ABQ6JK88_9ACTN</name>
<reference evidence="2" key="1">
    <citation type="journal article" date="2019" name="Int. J. Syst. Evol. Microbiol.">
        <title>The Global Catalogue of Microorganisms (GCM) 10K type strain sequencing project: providing services to taxonomists for standard genome sequencing and annotation.</title>
        <authorList>
            <consortium name="The Broad Institute Genomics Platform"/>
            <consortium name="The Broad Institute Genome Sequencing Center for Infectious Disease"/>
            <person name="Wu L."/>
            <person name="Ma J."/>
        </authorList>
    </citation>
    <scope>NUCLEOTIDE SEQUENCE [LARGE SCALE GENOMIC DNA]</scope>
    <source>
        <strain evidence="2">NBRC 108730</strain>
    </source>
</reference>
<organism evidence="1 2">
    <name type="scientific">Angustibacter aerolatus</name>
    <dbReference type="NCBI Taxonomy" id="1162965"/>
    <lineage>
        <taxon>Bacteria</taxon>
        <taxon>Bacillati</taxon>
        <taxon>Actinomycetota</taxon>
        <taxon>Actinomycetes</taxon>
        <taxon>Kineosporiales</taxon>
        <taxon>Kineosporiaceae</taxon>
    </lineage>
</organism>